<feature type="transmembrane region" description="Helical" evidence="1">
    <location>
        <begin position="80"/>
        <end position="102"/>
    </location>
</feature>
<comment type="caution">
    <text evidence="2">The sequence shown here is derived from an EMBL/GenBank/DDBJ whole genome shotgun (WGS) entry which is preliminary data.</text>
</comment>
<accession>A0ABQ1GUX2</accession>
<dbReference type="RefSeq" id="WP_188447202.1">
    <property type="nucleotide sequence ID" value="NZ_BMDW01000011.1"/>
</dbReference>
<reference evidence="3" key="1">
    <citation type="journal article" date="2019" name="Int. J. Syst. Evol. Microbiol.">
        <title>The Global Catalogue of Microorganisms (GCM) 10K type strain sequencing project: providing services to taxonomists for standard genome sequencing and annotation.</title>
        <authorList>
            <consortium name="The Broad Institute Genomics Platform"/>
            <consortium name="The Broad Institute Genome Sequencing Center for Infectious Disease"/>
            <person name="Wu L."/>
            <person name="Ma J."/>
        </authorList>
    </citation>
    <scope>NUCLEOTIDE SEQUENCE [LARGE SCALE GENOMIC DNA]</scope>
    <source>
        <strain evidence="3">CGMCC 1.10106</strain>
    </source>
</reference>
<protein>
    <recommendedName>
        <fullName evidence="4">DUF2306 domain-containing protein</fullName>
    </recommendedName>
</protein>
<keyword evidence="1" id="KW-1133">Transmembrane helix</keyword>
<keyword evidence="3" id="KW-1185">Reference proteome</keyword>
<evidence type="ECO:0000313" key="3">
    <source>
        <dbReference type="Proteomes" id="UP000618591"/>
    </source>
</evidence>
<keyword evidence="1" id="KW-0472">Membrane</keyword>
<feature type="transmembrane region" description="Helical" evidence="1">
    <location>
        <begin position="16"/>
        <end position="39"/>
    </location>
</feature>
<keyword evidence="1" id="KW-0812">Transmembrane</keyword>
<evidence type="ECO:0008006" key="4">
    <source>
        <dbReference type="Google" id="ProtNLM"/>
    </source>
</evidence>
<proteinExistence type="predicted"/>
<dbReference type="EMBL" id="BMDW01000011">
    <property type="protein sequence ID" value="GGA50468.1"/>
    <property type="molecule type" value="Genomic_DNA"/>
</dbReference>
<feature type="transmembrane region" description="Helical" evidence="1">
    <location>
        <begin position="51"/>
        <end position="68"/>
    </location>
</feature>
<organism evidence="2 3">
    <name type="scientific">Sphingomonas psychrolutea</name>
    <dbReference type="NCBI Taxonomy" id="1259676"/>
    <lineage>
        <taxon>Bacteria</taxon>
        <taxon>Pseudomonadati</taxon>
        <taxon>Pseudomonadota</taxon>
        <taxon>Alphaproteobacteria</taxon>
        <taxon>Sphingomonadales</taxon>
        <taxon>Sphingomonadaceae</taxon>
        <taxon>Sphingomonas</taxon>
    </lineage>
</organism>
<feature type="transmembrane region" description="Helical" evidence="1">
    <location>
        <begin position="122"/>
        <end position="140"/>
    </location>
</feature>
<evidence type="ECO:0000256" key="1">
    <source>
        <dbReference type="SAM" id="Phobius"/>
    </source>
</evidence>
<evidence type="ECO:0000313" key="2">
    <source>
        <dbReference type="EMBL" id="GGA50468.1"/>
    </source>
</evidence>
<sequence>MATRSLPRHRIRAERVFFTGMAVTMALIALIGFAPTYYFASAFHAPPLVPLAHLHGMVFSGWMILYLVQNGLVFADRRDLHRWLGSAGAGLALVVLVLGVWIAIDSGHHGRGTPGRDQPTFLINPLVNIAWFAALAAAAVWRRAEAAAHKRLMLLATIALVTTPLARISRMLGWTTPPPIGA</sequence>
<dbReference type="Proteomes" id="UP000618591">
    <property type="component" value="Unassembled WGS sequence"/>
</dbReference>
<name>A0ABQ1GUX2_9SPHN</name>
<gene>
    <name evidence="2" type="ORF">GCM10011395_21030</name>
</gene>